<dbReference type="Gene3D" id="1.20.1070.10">
    <property type="entry name" value="Rhodopsin 7-helix transmembrane proteins"/>
    <property type="match status" value="1"/>
</dbReference>
<dbReference type="GO" id="GO:0005886">
    <property type="term" value="C:plasma membrane"/>
    <property type="evidence" value="ECO:0007669"/>
    <property type="project" value="UniProtKB-SubCell"/>
</dbReference>
<feature type="domain" description="G-protein coupled receptors family 1 profile" evidence="12">
    <location>
        <begin position="55"/>
        <end position="325"/>
    </location>
</feature>
<keyword evidence="4 11" id="KW-1133">Transmembrane helix</keyword>
<dbReference type="SUPFAM" id="SSF81321">
    <property type="entry name" value="Family A G protein-coupled receptor-like"/>
    <property type="match status" value="1"/>
</dbReference>
<name>A0AAD8BVW2_BIOPF</name>
<keyword evidence="9 10" id="KW-0807">Transducer</keyword>
<keyword evidence="6 11" id="KW-0472">Membrane</keyword>
<keyword evidence="14" id="KW-1185">Reference proteome</keyword>
<dbReference type="PRINTS" id="PR00237">
    <property type="entry name" value="GPCRRHODOPSN"/>
</dbReference>
<feature type="transmembrane region" description="Helical" evidence="11">
    <location>
        <begin position="99"/>
        <end position="120"/>
    </location>
</feature>
<evidence type="ECO:0000256" key="9">
    <source>
        <dbReference type="ARBA" id="ARBA00023224"/>
    </source>
</evidence>
<evidence type="ECO:0000256" key="5">
    <source>
        <dbReference type="ARBA" id="ARBA00023040"/>
    </source>
</evidence>
<proteinExistence type="inferred from homology"/>
<dbReference type="GO" id="GO:0004930">
    <property type="term" value="F:G protein-coupled receptor activity"/>
    <property type="evidence" value="ECO:0007669"/>
    <property type="project" value="UniProtKB-KW"/>
</dbReference>
<gene>
    <name evidence="13" type="ORF">Bpfe_009339</name>
</gene>
<evidence type="ECO:0000256" key="8">
    <source>
        <dbReference type="ARBA" id="ARBA00023180"/>
    </source>
</evidence>
<evidence type="ECO:0000256" key="4">
    <source>
        <dbReference type="ARBA" id="ARBA00022989"/>
    </source>
</evidence>
<reference evidence="13" key="1">
    <citation type="journal article" date="2023" name="PLoS Negl. Trop. Dis.">
        <title>A genome sequence for Biomphalaria pfeifferi, the major vector snail for the human-infecting parasite Schistosoma mansoni.</title>
        <authorList>
            <person name="Bu L."/>
            <person name="Lu L."/>
            <person name="Laidemitt M.R."/>
            <person name="Zhang S.M."/>
            <person name="Mutuku M."/>
            <person name="Mkoji G."/>
            <person name="Steinauer M."/>
            <person name="Loker E.S."/>
        </authorList>
    </citation>
    <scope>NUCLEOTIDE SEQUENCE</scope>
    <source>
        <strain evidence="13">KasaAsao</strain>
    </source>
</reference>
<feature type="transmembrane region" description="Helical" evidence="11">
    <location>
        <begin position="75"/>
        <end position="93"/>
    </location>
</feature>
<dbReference type="EMBL" id="JASAOG010000031">
    <property type="protein sequence ID" value="KAK0061178.1"/>
    <property type="molecule type" value="Genomic_DNA"/>
</dbReference>
<reference evidence="13" key="2">
    <citation type="submission" date="2023-04" db="EMBL/GenBank/DDBJ databases">
        <authorList>
            <person name="Bu L."/>
            <person name="Lu L."/>
            <person name="Laidemitt M.R."/>
            <person name="Zhang S.M."/>
            <person name="Mutuku M."/>
            <person name="Mkoji G."/>
            <person name="Steinauer M."/>
            <person name="Loker E.S."/>
        </authorList>
    </citation>
    <scope>NUCLEOTIDE SEQUENCE</scope>
    <source>
        <strain evidence="13">KasaAsao</strain>
        <tissue evidence="13">Whole Snail</tissue>
    </source>
</reference>
<keyword evidence="2" id="KW-1003">Cell membrane</keyword>
<evidence type="ECO:0000256" key="11">
    <source>
        <dbReference type="SAM" id="Phobius"/>
    </source>
</evidence>
<feature type="transmembrane region" description="Helical" evidence="11">
    <location>
        <begin position="224"/>
        <end position="248"/>
    </location>
</feature>
<feature type="transmembrane region" description="Helical" evidence="11">
    <location>
        <begin position="127"/>
        <end position="149"/>
    </location>
</feature>
<dbReference type="AlphaFoldDB" id="A0AAD8BVW2"/>
<feature type="transmembrane region" description="Helical" evidence="11">
    <location>
        <begin position="38"/>
        <end position="63"/>
    </location>
</feature>
<keyword evidence="5 10" id="KW-0297">G-protein coupled receptor</keyword>
<comment type="similarity">
    <text evidence="10">Belongs to the G-protein coupled receptor 1 family.</text>
</comment>
<organism evidence="13 14">
    <name type="scientific">Biomphalaria pfeifferi</name>
    <name type="common">Bloodfluke planorb</name>
    <name type="synonym">Freshwater snail</name>
    <dbReference type="NCBI Taxonomy" id="112525"/>
    <lineage>
        <taxon>Eukaryota</taxon>
        <taxon>Metazoa</taxon>
        <taxon>Spiralia</taxon>
        <taxon>Lophotrochozoa</taxon>
        <taxon>Mollusca</taxon>
        <taxon>Gastropoda</taxon>
        <taxon>Heterobranchia</taxon>
        <taxon>Euthyneura</taxon>
        <taxon>Panpulmonata</taxon>
        <taxon>Hygrophila</taxon>
        <taxon>Lymnaeoidea</taxon>
        <taxon>Planorbidae</taxon>
        <taxon>Biomphalaria</taxon>
    </lineage>
</organism>
<dbReference type="Proteomes" id="UP001233172">
    <property type="component" value="Unassembled WGS sequence"/>
</dbReference>
<dbReference type="PROSITE" id="PS00237">
    <property type="entry name" value="G_PROTEIN_RECEP_F1_1"/>
    <property type="match status" value="1"/>
</dbReference>
<comment type="subcellular location">
    <subcellularLocation>
        <location evidence="1">Cell membrane</location>
        <topology evidence="1">Multi-pass membrane protein</topology>
    </subcellularLocation>
</comment>
<dbReference type="PANTHER" id="PTHR24246">
    <property type="entry name" value="OLFACTORY RECEPTOR AND ADENOSINE RECEPTOR"/>
    <property type="match status" value="1"/>
</dbReference>
<feature type="transmembrane region" description="Helical" evidence="11">
    <location>
        <begin position="305"/>
        <end position="326"/>
    </location>
</feature>
<evidence type="ECO:0000256" key="10">
    <source>
        <dbReference type="RuleBase" id="RU000688"/>
    </source>
</evidence>
<feature type="transmembrane region" description="Helical" evidence="11">
    <location>
        <begin position="161"/>
        <end position="183"/>
    </location>
</feature>
<keyword evidence="3 10" id="KW-0812">Transmembrane</keyword>
<evidence type="ECO:0000256" key="6">
    <source>
        <dbReference type="ARBA" id="ARBA00023136"/>
    </source>
</evidence>
<comment type="caution">
    <text evidence="13">The sequence shown here is derived from an EMBL/GenBank/DDBJ whole genome shotgun (WGS) entry which is preliminary data.</text>
</comment>
<evidence type="ECO:0000313" key="13">
    <source>
        <dbReference type="EMBL" id="KAK0061178.1"/>
    </source>
</evidence>
<accession>A0AAD8BVW2</accession>
<evidence type="ECO:0000256" key="2">
    <source>
        <dbReference type="ARBA" id="ARBA00022475"/>
    </source>
</evidence>
<keyword evidence="8" id="KW-0325">Glycoprotein</keyword>
<dbReference type="PROSITE" id="PS50262">
    <property type="entry name" value="G_PROTEIN_RECEP_F1_2"/>
    <property type="match status" value="1"/>
</dbReference>
<evidence type="ECO:0000256" key="3">
    <source>
        <dbReference type="ARBA" id="ARBA00022692"/>
    </source>
</evidence>
<dbReference type="InterPro" id="IPR000276">
    <property type="entry name" value="GPCR_Rhodpsn"/>
</dbReference>
<dbReference type="InterPro" id="IPR017452">
    <property type="entry name" value="GPCR_Rhodpsn_7TM"/>
</dbReference>
<sequence length="350" mass="39730">MNKMSSNMTKYDRERDTVAFKGIIVEDVPQGIFELINIAFSCVLIQISSLVGLVCSSLTVVVLSQFNITTDSANILLLSLTVADFLFCMTVPISRLNCLLVRILDTQTVTIVNISILQMFSTLSRWFYVISITMGGVIAAERFVVVFFPLKAAGVLTPNRIIIVCVSVYIVNFALLCPGMFCFRKEWMFDPTKEIFVEVLVPTDFYLSHFEALNFELAIFHNNIFTSSFLILTLILTPAIAVKLWMLVSERSKLTQRRCSFDPTAAKIMMTVCTVNLLLYGPVIYFNLATYLMPNYSLLSKSYQVFMIITDFTGTLCASVNFVVYAKLSTKFKKKFEMLIENFCCWKPQR</sequence>
<evidence type="ECO:0000256" key="7">
    <source>
        <dbReference type="ARBA" id="ARBA00023170"/>
    </source>
</evidence>
<protein>
    <submittedName>
        <fullName evidence="13">Somatostatin receptor type 5</fullName>
    </submittedName>
</protein>
<dbReference type="PANTHER" id="PTHR24246:SF27">
    <property type="entry name" value="ADENOSINE RECEPTOR, ISOFORM A"/>
    <property type="match status" value="1"/>
</dbReference>
<keyword evidence="7 10" id="KW-0675">Receptor</keyword>
<evidence type="ECO:0000313" key="14">
    <source>
        <dbReference type="Proteomes" id="UP001233172"/>
    </source>
</evidence>
<evidence type="ECO:0000256" key="1">
    <source>
        <dbReference type="ARBA" id="ARBA00004651"/>
    </source>
</evidence>
<evidence type="ECO:0000259" key="12">
    <source>
        <dbReference type="PROSITE" id="PS50262"/>
    </source>
</evidence>
<feature type="transmembrane region" description="Helical" evidence="11">
    <location>
        <begin position="268"/>
        <end position="293"/>
    </location>
</feature>
<dbReference type="Pfam" id="PF00001">
    <property type="entry name" value="7tm_1"/>
    <property type="match status" value="1"/>
</dbReference>